<accession>A0A6L2NG92</accession>
<gene>
    <name evidence="2" type="ORF">Tci_056507</name>
</gene>
<comment type="caution">
    <text evidence="2">The sequence shown here is derived from an EMBL/GenBank/DDBJ whole genome shotgun (WGS) entry which is preliminary data.</text>
</comment>
<feature type="compositionally biased region" description="Low complexity" evidence="1">
    <location>
        <begin position="66"/>
        <end position="76"/>
    </location>
</feature>
<feature type="compositionally biased region" description="Basic and acidic residues" evidence="1">
    <location>
        <begin position="158"/>
        <end position="168"/>
    </location>
</feature>
<reference evidence="2" key="1">
    <citation type="journal article" date="2019" name="Sci. Rep.">
        <title>Draft genome of Tanacetum cinerariifolium, the natural source of mosquito coil.</title>
        <authorList>
            <person name="Yamashiro T."/>
            <person name="Shiraishi A."/>
            <person name="Satake H."/>
            <person name="Nakayama K."/>
        </authorList>
    </citation>
    <scope>NUCLEOTIDE SEQUENCE</scope>
</reference>
<organism evidence="2">
    <name type="scientific">Tanacetum cinerariifolium</name>
    <name type="common">Dalmatian daisy</name>
    <name type="synonym">Chrysanthemum cinerariifolium</name>
    <dbReference type="NCBI Taxonomy" id="118510"/>
    <lineage>
        <taxon>Eukaryota</taxon>
        <taxon>Viridiplantae</taxon>
        <taxon>Streptophyta</taxon>
        <taxon>Embryophyta</taxon>
        <taxon>Tracheophyta</taxon>
        <taxon>Spermatophyta</taxon>
        <taxon>Magnoliopsida</taxon>
        <taxon>eudicotyledons</taxon>
        <taxon>Gunneridae</taxon>
        <taxon>Pentapetalae</taxon>
        <taxon>asterids</taxon>
        <taxon>campanulids</taxon>
        <taxon>Asterales</taxon>
        <taxon>Asteraceae</taxon>
        <taxon>Asteroideae</taxon>
        <taxon>Anthemideae</taxon>
        <taxon>Anthemidinae</taxon>
        <taxon>Tanacetum</taxon>
    </lineage>
</organism>
<evidence type="ECO:0000313" key="2">
    <source>
        <dbReference type="EMBL" id="GEU84529.1"/>
    </source>
</evidence>
<feature type="region of interest" description="Disordered" evidence="1">
    <location>
        <begin position="30"/>
        <end position="92"/>
    </location>
</feature>
<dbReference type="SUPFAM" id="SSF81995">
    <property type="entry name" value="beta-sandwich domain of Sec23/24"/>
    <property type="match status" value="1"/>
</dbReference>
<feature type="region of interest" description="Disordered" evidence="1">
    <location>
        <begin position="158"/>
        <end position="178"/>
    </location>
</feature>
<name>A0A6L2NG92_TANCI</name>
<sequence length="528" mass="59930">MKMEILLKLTSNKLMVGQSLLICRKLKDRGEGDDTAAYGEVPTVTQEPSIPSPTPPTPPPQPPQSLPLTSQVQHTPPQSPQVQPPSPQPQPQQQAVYFPMSLLQEALDACAALTRRVEHLEVDTSDDTVMDNESKQGRTIDEIDKDDVVVLIDDKEDDKKVEEAKVDESAQEDESEPAKVEEVIDVITTTKLIIEVVTAASVTIPTAEPKVPTATLTVAFVRVVAAPSRRRNGVVIRDPEEESTTSEIIPAETKSKDKGKGILVEEPKPLKKKQHIEMDEEYARKLHAELNKDIDWDVAIDHVKLKAKEDPASINETPAEKATKRRKLNEEVEDLKRHLEIVPNEDDDVYTEATPLARKVPIMDYEIIELNSKPYNKIIRADETHQLYISFMTLLKNFDREDLEALWNLIKERFSTSKPKKLFDDFMLTTLGVMFEKPDALAQVWKNQRTIHGQAKVKSWKLLESCGVHIITFTTTQLILLVERRYPLSRFTLDHMLNAVRIQVEEESEVSLEMLRFTRQQHQEGQLE</sequence>
<dbReference type="EMBL" id="BKCJ010008913">
    <property type="protein sequence ID" value="GEU84529.1"/>
    <property type="molecule type" value="Genomic_DNA"/>
</dbReference>
<evidence type="ECO:0000256" key="1">
    <source>
        <dbReference type="SAM" id="MobiDB-lite"/>
    </source>
</evidence>
<protein>
    <submittedName>
        <fullName evidence="2">Uncharacterized protein</fullName>
    </submittedName>
</protein>
<feature type="compositionally biased region" description="Pro residues" evidence="1">
    <location>
        <begin position="77"/>
        <end position="90"/>
    </location>
</feature>
<feature type="compositionally biased region" description="Pro residues" evidence="1">
    <location>
        <begin position="50"/>
        <end position="65"/>
    </location>
</feature>
<proteinExistence type="predicted"/>
<dbReference type="AlphaFoldDB" id="A0A6L2NG92"/>